<accession>Q39ZU3</accession>
<dbReference type="Gene3D" id="3.30.1490.100">
    <property type="entry name" value="DNA polymerase, Y-family, little finger domain"/>
    <property type="match status" value="1"/>
</dbReference>
<reference evidence="19" key="1">
    <citation type="submission" date="2005-10" db="EMBL/GenBank/DDBJ databases">
        <title>Complete sequence of Pelobacter carbinolicus DSM 2380.</title>
        <authorList>
            <person name="Copeland A."/>
            <person name="Lucas S."/>
            <person name="Lapidus A."/>
            <person name="Barry K."/>
            <person name="Detter J.C."/>
            <person name="Glavina T."/>
            <person name="Hammon N."/>
            <person name="Israni S."/>
            <person name="Pitluck S."/>
            <person name="Chertkov O."/>
            <person name="Schmutz J."/>
            <person name="Larimer F."/>
            <person name="Land M."/>
            <person name="Kyrpides N."/>
            <person name="Ivanova N."/>
            <person name="Richardson P."/>
        </authorList>
    </citation>
    <scope>NUCLEOTIDE SEQUENCE [LARGE SCALE GENOMIC DNA]</scope>
    <source>
        <strain evidence="19">DSM 2380 / NBRC 103641 / GraBd1</strain>
    </source>
</reference>
<feature type="binding site" evidence="16">
    <location>
        <position position="15"/>
    </location>
    <ligand>
        <name>Mg(2+)</name>
        <dbReference type="ChEBI" id="CHEBI:18420"/>
    </ligand>
</feature>
<keyword evidence="14 16" id="KW-0234">DNA repair</keyword>
<comment type="subunit">
    <text evidence="3 16">Monomer.</text>
</comment>
<evidence type="ECO:0000256" key="2">
    <source>
        <dbReference type="ARBA" id="ARBA00010945"/>
    </source>
</evidence>
<dbReference type="eggNOG" id="COG0389">
    <property type="taxonomic scope" value="Bacteria"/>
</dbReference>
<keyword evidence="11 16" id="KW-0460">Magnesium</keyword>
<dbReference type="GO" id="GO:0005829">
    <property type="term" value="C:cytosol"/>
    <property type="evidence" value="ECO:0007669"/>
    <property type="project" value="TreeGrafter"/>
</dbReference>
<evidence type="ECO:0000256" key="12">
    <source>
        <dbReference type="ARBA" id="ARBA00022932"/>
    </source>
</evidence>
<dbReference type="EMBL" id="CP000142">
    <property type="protein sequence ID" value="ABA90364.1"/>
    <property type="molecule type" value="Genomic_DNA"/>
</dbReference>
<feature type="binding site" evidence="16">
    <location>
        <position position="109"/>
    </location>
    <ligand>
        <name>Mg(2+)</name>
        <dbReference type="ChEBI" id="CHEBI:18420"/>
    </ligand>
</feature>
<evidence type="ECO:0000256" key="16">
    <source>
        <dbReference type="HAMAP-Rule" id="MF_01113"/>
    </source>
</evidence>
<evidence type="ECO:0000259" key="17">
    <source>
        <dbReference type="PROSITE" id="PS50173"/>
    </source>
</evidence>
<sequence>MSGTQPEKRIILHLDMDAFYASVEQLDSPELKGQPVVVGGHRSRGVVCACSYEARTFGIHSAMPMSRALRLCPQAIVQPVRMARYQEISRQVFDIFGRYTDLVEPLSVDEAFLDVTASRRLFGEGWDIAEKIRRDVRDELGLPISAGIAPNKFLAKLASEQAKPDGVFQVPERVDDFLLSLPLKRLWGVGPVLLKSLQKMGLRTVADLRHMDRADMERCFGQAGERLIQLAHGEDERPVEPQRSLKSIGHEDTFDQDIFERETMHVALLDLVERVAARLRKHGLIGTTLTLKVKYADFSTVTRSRSVADGICHARDMLHLAKQLLEKTEAGKKPVRLLGVSLANLMDADSGQGLLFDEDRRNQLKGLEQAMDHVRERYGEKGLCRATLVGHRRRSLTRE</sequence>
<evidence type="ECO:0000256" key="10">
    <source>
        <dbReference type="ARBA" id="ARBA00022763"/>
    </source>
</evidence>
<evidence type="ECO:0000256" key="1">
    <source>
        <dbReference type="ARBA" id="ARBA00004496"/>
    </source>
</evidence>
<dbReference type="GO" id="GO:0000287">
    <property type="term" value="F:magnesium ion binding"/>
    <property type="evidence" value="ECO:0007669"/>
    <property type="project" value="UniProtKB-UniRule"/>
</dbReference>
<keyword evidence="8 16" id="KW-0235">DNA replication</keyword>
<comment type="similarity">
    <text evidence="2 16">Belongs to the DNA polymerase type-Y family.</text>
</comment>
<dbReference type="InterPro" id="IPR022880">
    <property type="entry name" value="DNApol_IV"/>
</dbReference>
<keyword evidence="7 16" id="KW-0548">Nucleotidyltransferase</keyword>
<dbReference type="HAMAP" id="MF_01113">
    <property type="entry name" value="DNApol_IV"/>
    <property type="match status" value="1"/>
</dbReference>
<evidence type="ECO:0000256" key="8">
    <source>
        <dbReference type="ARBA" id="ARBA00022705"/>
    </source>
</evidence>
<evidence type="ECO:0000256" key="13">
    <source>
        <dbReference type="ARBA" id="ARBA00023125"/>
    </source>
</evidence>
<comment type="subcellular location">
    <subcellularLocation>
        <location evidence="1 16">Cytoplasm</location>
    </subcellularLocation>
</comment>
<dbReference type="InterPro" id="IPR017961">
    <property type="entry name" value="DNA_pol_Y-fam_little_finger"/>
</dbReference>
<feature type="domain" description="UmuC" evidence="17">
    <location>
        <begin position="11"/>
        <end position="190"/>
    </location>
</feature>
<comment type="catalytic activity">
    <reaction evidence="15 16">
        <text>DNA(n) + a 2'-deoxyribonucleoside 5'-triphosphate = DNA(n+1) + diphosphate</text>
        <dbReference type="Rhea" id="RHEA:22508"/>
        <dbReference type="Rhea" id="RHEA-COMP:17339"/>
        <dbReference type="Rhea" id="RHEA-COMP:17340"/>
        <dbReference type="ChEBI" id="CHEBI:33019"/>
        <dbReference type="ChEBI" id="CHEBI:61560"/>
        <dbReference type="ChEBI" id="CHEBI:173112"/>
        <dbReference type="EC" id="2.7.7.7"/>
    </reaction>
</comment>
<keyword evidence="9 16" id="KW-0479">Metal-binding</keyword>
<dbReference type="SUPFAM" id="SSF56672">
    <property type="entry name" value="DNA/RNA polymerases"/>
    <property type="match status" value="1"/>
</dbReference>
<keyword evidence="5 16" id="KW-0963">Cytoplasm</keyword>
<dbReference type="Gene3D" id="3.30.70.270">
    <property type="match status" value="1"/>
</dbReference>
<dbReference type="GO" id="GO:0042276">
    <property type="term" value="P:error-prone translesion synthesis"/>
    <property type="evidence" value="ECO:0007669"/>
    <property type="project" value="TreeGrafter"/>
</dbReference>
<keyword evidence="19" id="KW-1185">Reference proteome</keyword>
<dbReference type="NCBIfam" id="NF002677">
    <property type="entry name" value="PRK02406.1"/>
    <property type="match status" value="1"/>
</dbReference>
<keyword evidence="10 16" id="KW-0227">DNA damage</keyword>
<name>Q39ZU3_SYNC1</name>
<dbReference type="FunFam" id="3.40.1170.60:FF:000001">
    <property type="entry name" value="DNA polymerase IV"/>
    <property type="match status" value="1"/>
</dbReference>
<keyword evidence="13 16" id="KW-0238">DNA-binding</keyword>
<evidence type="ECO:0000256" key="3">
    <source>
        <dbReference type="ARBA" id="ARBA00011245"/>
    </source>
</evidence>
<keyword evidence="12 16" id="KW-0239">DNA-directed DNA polymerase</keyword>
<dbReference type="InterPro" id="IPR043502">
    <property type="entry name" value="DNA/RNA_pol_sf"/>
</dbReference>
<dbReference type="Pfam" id="PF00817">
    <property type="entry name" value="IMS"/>
    <property type="match status" value="1"/>
</dbReference>
<evidence type="ECO:0000256" key="11">
    <source>
        <dbReference type="ARBA" id="ARBA00022842"/>
    </source>
</evidence>
<keyword evidence="6 16" id="KW-0808">Transferase</keyword>
<evidence type="ECO:0000256" key="9">
    <source>
        <dbReference type="ARBA" id="ARBA00022723"/>
    </source>
</evidence>
<organism evidence="18 19">
    <name type="scientific">Syntrophotalea carbinolica (strain DSM 2380 / NBRC 103641 / GraBd1)</name>
    <name type="common">Pelobacter carbinolicus</name>
    <dbReference type="NCBI Taxonomy" id="338963"/>
    <lineage>
        <taxon>Bacteria</taxon>
        <taxon>Pseudomonadati</taxon>
        <taxon>Thermodesulfobacteriota</taxon>
        <taxon>Desulfuromonadia</taxon>
        <taxon>Desulfuromonadales</taxon>
        <taxon>Syntrophotaleaceae</taxon>
        <taxon>Syntrophotalea</taxon>
    </lineage>
</organism>
<dbReference type="InterPro" id="IPR024728">
    <property type="entry name" value="PolY_HhH_motif"/>
</dbReference>
<comment type="cofactor">
    <cofactor evidence="16">
        <name>Mg(2+)</name>
        <dbReference type="ChEBI" id="CHEBI:18420"/>
    </cofactor>
    <text evidence="16">Binds 2 magnesium ions per subunit.</text>
</comment>
<proteinExistence type="inferred from homology"/>
<evidence type="ECO:0000313" key="18">
    <source>
        <dbReference type="EMBL" id="ABA90364.1"/>
    </source>
</evidence>
<dbReference type="Gene3D" id="3.40.1170.60">
    <property type="match status" value="1"/>
</dbReference>
<dbReference type="InterPro" id="IPR001126">
    <property type="entry name" value="UmuC"/>
</dbReference>
<dbReference type="KEGG" id="pca:Pcar_3129"/>
<dbReference type="CDD" id="cd03586">
    <property type="entry name" value="PolY_Pol_IV_kappa"/>
    <property type="match status" value="1"/>
</dbReference>
<evidence type="ECO:0000256" key="6">
    <source>
        <dbReference type="ARBA" id="ARBA00022679"/>
    </source>
</evidence>
<comment type="function">
    <text evidence="16">Poorly processive, error-prone DNA polymerase involved in untargeted mutagenesis. Copies undamaged DNA at stalled replication forks, which arise in vivo from mismatched or misaligned primer ends. These misaligned primers can be extended by PolIV. Exhibits no 3'-5' exonuclease (proofreading) activity. May be involved in translesional synthesis, in conjunction with the beta clamp from PolIII.</text>
</comment>
<dbReference type="InterPro" id="IPR043128">
    <property type="entry name" value="Rev_trsase/Diguanyl_cyclase"/>
</dbReference>
<dbReference type="NCBIfam" id="NF003015">
    <property type="entry name" value="PRK03858.1"/>
    <property type="match status" value="1"/>
</dbReference>
<feature type="site" description="Substrate discrimination" evidence="16">
    <location>
        <position position="20"/>
    </location>
</feature>
<keyword evidence="4 16" id="KW-0515">Mutator protein</keyword>
<evidence type="ECO:0000256" key="15">
    <source>
        <dbReference type="ARBA" id="ARBA00049244"/>
    </source>
</evidence>
<evidence type="ECO:0000256" key="5">
    <source>
        <dbReference type="ARBA" id="ARBA00022490"/>
    </source>
</evidence>
<dbReference type="FunFam" id="3.30.1490.100:FF:000004">
    <property type="entry name" value="DNA polymerase IV"/>
    <property type="match status" value="1"/>
</dbReference>
<dbReference type="GO" id="GO:0009432">
    <property type="term" value="P:SOS response"/>
    <property type="evidence" value="ECO:0007669"/>
    <property type="project" value="TreeGrafter"/>
</dbReference>
<dbReference type="PANTHER" id="PTHR11076">
    <property type="entry name" value="DNA REPAIR POLYMERASE UMUC / TRANSFERASE FAMILY MEMBER"/>
    <property type="match status" value="1"/>
</dbReference>
<evidence type="ECO:0000256" key="14">
    <source>
        <dbReference type="ARBA" id="ARBA00023204"/>
    </source>
</evidence>
<dbReference type="SUPFAM" id="SSF100879">
    <property type="entry name" value="Lesion bypass DNA polymerase (Y-family), little finger domain"/>
    <property type="match status" value="1"/>
</dbReference>
<dbReference type="AlphaFoldDB" id="Q39ZU3"/>
<dbReference type="STRING" id="338963.Pcar_3129"/>
<dbReference type="Gene3D" id="1.10.150.20">
    <property type="entry name" value="5' to 3' exonuclease, C-terminal subdomain"/>
    <property type="match status" value="1"/>
</dbReference>
<feature type="active site" evidence="16">
    <location>
        <position position="110"/>
    </location>
</feature>
<dbReference type="InterPro" id="IPR036775">
    <property type="entry name" value="DNA_pol_Y-fam_lit_finger_sf"/>
</dbReference>
<evidence type="ECO:0000313" key="19">
    <source>
        <dbReference type="Proteomes" id="UP000002534"/>
    </source>
</evidence>
<dbReference type="GO" id="GO:0003887">
    <property type="term" value="F:DNA-directed DNA polymerase activity"/>
    <property type="evidence" value="ECO:0007669"/>
    <property type="project" value="UniProtKB-UniRule"/>
</dbReference>
<dbReference type="NCBIfam" id="NF002751">
    <property type="entry name" value="PRK02794.1"/>
    <property type="match status" value="1"/>
</dbReference>
<dbReference type="PANTHER" id="PTHR11076:SF33">
    <property type="entry name" value="DNA POLYMERASE KAPPA"/>
    <property type="match status" value="1"/>
</dbReference>
<dbReference type="InterPro" id="IPR050116">
    <property type="entry name" value="DNA_polymerase-Y"/>
</dbReference>
<dbReference type="HOGENOM" id="CLU_012348_1_2_7"/>
<dbReference type="PROSITE" id="PS50173">
    <property type="entry name" value="UMUC"/>
    <property type="match status" value="1"/>
</dbReference>
<dbReference type="GO" id="GO:0006281">
    <property type="term" value="P:DNA repair"/>
    <property type="evidence" value="ECO:0007669"/>
    <property type="project" value="UniProtKB-UniRule"/>
</dbReference>
<evidence type="ECO:0000256" key="7">
    <source>
        <dbReference type="ARBA" id="ARBA00022695"/>
    </source>
</evidence>
<reference evidence="18 19" key="2">
    <citation type="journal article" date="2012" name="BMC Genomics">
        <title>The genome of Pelobacter carbinolicus reveals surprising metabolic capabilities and physiological features.</title>
        <authorList>
            <person name="Aklujkar M."/>
            <person name="Haveman S.A."/>
            <person name="Didonato R.Jr."/>
            <person name="Chertkov O."/>
            <person name="Han C.S."/>
            <person name="Land M.L."/>
            <person name="Brown P."/>
            <person name="Lovley D.R."/>
        </authorList>
    </citation>
    <scope>NUCLEOTIDE SEQUENCE [LARGE SCALE GENOMIC DNA]</scope>
    <source>
        <strain evidence="19">DSM 2380 / NBRC 103641 / GraBd1</strain>
    </source>
</reference>
<dbReference type="GO" id="GO:0006261">
    <property type="term" value="P:DNA-templated DNA replication"/>
    <property type="evidence" value="ECO:0007669"/>
    <property type="project" value="UniProtKB-UniRule"/>
</dbReference>
<evidence type="ECO:0000256" key="4">
    <source>
        <dbReference type="ARBA" id="ARBA00022457"/>
    </source>
</evidence>
<dbReference type="OrthoDB" id="9808813at2"/>
<dbReference type="Proteomes" id="UP000002534">
    <property type="component" value="Chromosome"/>
</dbReference>
<gene>
    <name evidence="16" type="primary">dinB</name>
    <name evidence="18" type="ordered locus">Pcar_3129</name>
</gene>
<dbReference type="Pfam" id="PF11798">
    <property type="entry name" value="IMS_HHH"/>
    <property type="match status" value="1"/>
</dbReference>
<dbReference type="Pfam" id="PF11799">
    <property type="entry name" value="IMS_C"/>
    <property type="match status" value="1"/>
</dbReference>
<dbReference type="GO" id="GO:0003684">
    <property type="term" value="F:damaged DNA binding"/>
    <property type="evidence" value="ECO:0007669"/>
    <property type="project" value="InterPro"/>
</dbReference>
<dbReference type="EC" id="2.7.7.7" evidence="16"/>
<protein>
    <recommendedName>
        <fullName evidence="16">DNA polymerase IV</fullName>
        <shortName evidence="16">Pol IV</shortName>
        <ecNumber evidence="16">2.7.7.7</ecNumber>
    </recommendedName>
</protein>